<feature type="domain" description="C2H2-type" evidence="13">
    <location>
        <begin position="811"/>
        <end position="833"/>
    </location>
</feature>
<dbReference type="SUPFAM" id="SSF52029">
    <property type="entry name" value="GroEL apical domain-like"/>
    <property type="match status" value="1"/>
</dbReference>
<dbReference type="InterPro" id="IPR027409">
    <property type="entry name" value="GroEL-like_apical_dom_sf"/>
</dbReference>
<dbReference type="InterPro" id="IPR017998">
    <property type="entry name" value="Chaperone_TCP-1"/>
</dbReference>
<keyword evidence="8 12" id="KW-0143">Chaperone</keyword>
<dbReference type="GO" id="GO:0005524">
    <property type="term" value="F:ATP binding"/>
    <property type="evidence" value="ECO:0007669"/>
    <property type="project" value="UniProtKB-KW"/>
</dbReference>
<comment type="similarity">
    <text evidence="2 12">Belongs to the TCP-1 chaperonin family.</text>
</comment>
<dbReference type="SUPFAM" id="SSF57667">
    <property type="entry name" value="beta-beta-alpha zinc fingers"/>
    <property type="match status" value="3"/>
</dbReference>
<evidence type="ECO:0000256" key="1">
    <source>
        <dbReference type="ARBA" id="ARBA00004496"/>
    </source>
</evidence>
<keyword evidence="11" id="KW-0479">Metal-binding</keyword>
<comment type="subcellular location">
    <subcellularLocation>
        <location evidence="1">Cytoplasm</location>
    </subcellularLocation>
</comment>
<accession>A0ABD2AW98</accession>
<evidence type="ECO:0000256" key="5">
    <source>
        <dbReference type="ARBA" id="ARBA00022490"/>
    </source>
</evidence>
<dbReference type="CDD" id="cd03336">
    <property type="entry name" value="TCP1_beta"/>
    <property type="match status" value="1"/>
</dbReference>
<feature type="domain" description="C2H2-type" evidence="13">
    <location>
        <begin position="837"/>
        <end position="865"/>
    </location>
</feature>
<evidence type="ECO:0000256" key="8">
    <source>
        <dbReference type="ARBA" id="ARBA00023186"/>
    </source>
</evidence>
<evidence type="ECO:0000256" key="11">
    <source>
        <dbReference type="PROSITE-ProRule" id="PRU00042"/>
    </source>
</evidence>
<dbReference type="PANTHER" id="PTHR11353">
    <property type="entry name" value="CHAPERONIN"/>
    <property type="match status" value="1"/>
</dbReference>
<dbReference type="Gene3D" id="3.30.260.10">
    <property type="entry name" value="TCP-1-like chaperonin intermediate domain"/>
    <property type="match status" value="1"/>
</dbReference>
<dbReference type="PROSITE" id="PS00750">
    <property type="entry name" value="TCP1_1"/>
    <property type="match status" value="1"/>
</dbReference>
<dbReference type="Gene3D" id="1.10.560.10">
    <property type="entry name" value="GroEL-like equatorial domain"/>
    <property type="match status" value="1"/>
</dbReference>
<name>A0ABD2AW98_VESMC</name>
<dbReference type="EMBL" id="JAYRBN010000112">
    <property type="protein sequence ID" value="KAL2724755.1"/>
    <property type="molecule type" value="Genomic_DNA"/>
</dbReference>
<dbReference type="InterPro" id="IPR002194">
    <property type="entry name" value="Chaperonin_TCP-1_CS"/>
</dbReference>
<dbReference type="PROSITE" id="PS50157">
    <property type="entry name" value="ZINC_FINGER_C2H2_2"/>
    <property type="match status" value="6"/>
</dbReference>
<evidence type="ECO:0000259" key="13">
    <source>
        <dbReference type="PROSITE" id="PS50157"/>
    </source>
</evidence>
<feature type="domain" description="C2H2-type" evidence="13">
    <location>
        <begin position="713"/>
        <end position="742"/>
    </location>
</feature>
<dbReference type="InterPro" id="IPR027410">
    <property type="entry name" value="TCP-1-like_intermed_sf"/>
</dbReference>
<dbReference type="InterPro" id="IPR036236">
    <property type="entry name" value="Znf_C2H2_sf"/>
</dbReference>
<dbReference type="GO" id="GO:0005832">
    <property type="term" value="C:chaperonin-containing T-complex"/>
    <property type="evidence" value="ECO:0007669"/>
    <property type="project" value="UniProtKB-ARBA"/>
</dbReference>
<keyword evidence="5" id="KW-0963">Cytoplasm</keyword>
<evidence type="ECO:0000256" key="10">
    <source>
        <dbReference type="ARBA" id="ARBA00033237"/>
    </source>
</evidence>
<keyword evidence="7 12" id="KW-0067">ATP-binding</keyword>
<dbReference type="PRINTS" id="PR00304">
    <property type="entry name" value="TCOMPLEXTCP1"/>
</dbReference>
<dbReference type="PROSITE" id="PS00995">
    <property type="entry name" value="TCP1_3"/>
    <property type="match status" value="1"/>
</dbReference>
<dbReference type="InterPro" id="IPR027413">
    <property type="entry name" value="GROEL-like_equatorial_sf"/>
</dbReference>
<keyword evidence="15" id="KW-1185">Reference proteome</keyword>
<dbReference type="PROSITE" id="PS00028">
    <property type="entry name" value="ZINC_FINGER_C2H2_1"/>
    <property type="match status" value="6"/>
</dbReference>
<dbReference type="Proteomes" id="UP001607303">
    <property type="component" value="Unassembled WGS sequence"/>
</dbReference>
<dbReference type="InterPro" id="IPR013087">
    <property type="entry name" value="Znf_C2H2_type"/>
</dbReference>
<evidence type="ECO:0000256" key="3">
    <source>
        <dbReference type="ARBA" id="ARBA00011531"/>
    </source>
</evidence>
<dbReference type="InterPro" id="IPR012716">
    <property type="entry name" value="Chap_CCT_beta"/>
</dbReference>
<feature type="domain" description="C2H2-type" evidence="13">
    <location>
        <begin position="866"/>
        <end position="893"/>
    </location>
</feature>
<gene>
    <name evidence="14" type="ORF">V1477_018616</name>
</gene>
<dbReference type="NCBIfam" id="NF041083">
    <property type="entry name" value="thermosome_beta"/>
    <property type="match status" value="1"/>
</dbReference>
<keyword evidence="6 12" id="KW-0547">Nucleotide-binding</keyword>
<evidence type="ECO:0000256" key="12">
    <source>
        <dbReference type="RuleBase" id="RU004187"/>
    </source>
</evidence>
<dbReference type="FunFam" id="3.50.7.10:FF:000002">
    <property type="entry name" value="T-complex protein 1 subunit beta"/>
    <property type="match status" value="1"/>
</dbReference>
<dbReference type="InterPro" id="IPR002423">
    <property type="entry name" value="Cpn60/GroEL/TCP-1"/>
</dbReference>
<feature type="domain" description="C2H2-type" evidence="13">
    <location>
        <begin position="751"/>
        <end position="780"/>
    </location>
</feature>
<dbReference type="AlphaFoldDB" id="A0ABD2AW98"/>
<comment type="function">
    <text evidence="9">Molecular chaperone; assists the folding of proteins upon ATP hydrolysis. Known to play a role, in vitro, in the folding of actin and tubulin.</text>
</comment>
<dbReference type="Pfam" id="PF00118">
    <property type="entry name" value="Cpn60_TCP1"/>
    <property type="match status" value="1"/>
</dbReference>
<dbReference type="FunFam" id="1.10.560.10:FF:000045">
    <property type="entry name" value="T-complex protein 1 subunit eta"/>
    <property type="match status" value="1"/>
</dbReference>
<organism evidence="14 15">
    <name type="scientific">Vespula maculifrons</name>
    <name type="common">Eastern yellow jacket</name>
    <name type="synonym">Wasp</name>
    <dbReference type="NCBI Taxonomy" id="7453"/>
    <lineage>
        <taxon>Eukaryota</taxon>
        <taxon>Metazoa</taxon>
        <taxon>Ecdysozoa</taxon>
        <taxon>Arthropoda</taxon>
        <taxon>Hexapoda</taxon>
        <taxon>Insecta</taxon>
        <taxon>Pterygota</taxon>
        <taxon>Neoptera</taxon>
        <taxon>Endopterygota</taxon>
        <taxon>Hymenoptera</taxon>
        <taxon>Apocrita</taxon>
        <taxon>Aculeata</taxon>
        <taxon>Vespoidea</taxon>
        <taxon>Vespidae</taxon>
        <taxon>Vespinae</taxon>
        <taxon>Vespula</taxon>
    </lineage>
</organism>
<dbReference type="SUPFAM" id="SSF48592">
    <property type="entry name" value="GroEL equatorial domain-like"/>
    <property type="match status" value="1"/>
</dbReference>
<dbReference type="SUPFAM" id="SSF54849">
    <property type="entry name" value="GroEL-intermediate domain like"/>
    <property type="match status" value="1"/>
</dbReference>
<dbReference type="SMART" id="SM00355">
    <property type="entry name" value="ZnF_C2H2"/>
    <property type="match status" value="10"/>
</dbReference>
<proteinExistence type="inferred from homology"/>
<keyword evidence="11" id="KW-0863">Zinc-finger</keyword>
<dbReference type="Gene3D" id="3.30.160.60">
    <property type="entry name" value="Classic Zinc Finger"/>
    <property type="match status" value="3"/>
</dbReference>
<dbReference type="FunFam" id="3.30.260.10:FF:000025">
    <property type="entry name" value="Chaperonin containing TCP1 subunit 2"/>
    <property type="match status" value="1"/>
</dbReference>
<evidence type="ECO:0000313" key="15">
    <source>
        <dbReference type="Proteomes" id="UP001607303"/>
    </source>
</evidence>
<evidence type="ECO:0000313" key="14">
    <source>
        <dbReference type="EMBL" id="KAL2724755.1"/>
    </source>
</evidence>
<sequence length="1068" mass="120154">MMVSLNPVRILKNEAEEEKAEIARLSLFVGAIAIGDLVKSTLGPKGMDKILVAHGRSAGQVQVTNDGATILKSVGVDNPAAKILVDMSRVQDDEVGDGTTSVTVLAAELLKEAEKLIEQKIHPQTIISGWRNATNVAREALKNAAADNSADSERFREDLLNIARTTLSSKILSQHKEHFSKLAVDAVLRLKGSGNLSAIQVIKKRGGTLSDSFLDEGFLLDKKPGLHQPQKITDAHILIANTPMDTDKIKVFGSRVRVDSMAKIAELEVAEKEKMKDKVEKIIKHGCNVFINRQLIYNYPEQLFADAGIMAIEHADFDGIERLALVTGGEIVSTFDHPEMVKLGKCELIEQVMIGEDTLLRFSGVALGEACTVIIRGATQQILDEAERSLHDALCVLAATVRESRIVYGGGCSEMVMACAVMKAAAATPGKEAVAMEAFAKALQQLPTVIADNAGYDSAQLVSELRAAHNSGANTMGLDMETGRIGCMKRLGITESWVVKRQVLLSAAEAAEMILRVDDILRAAPRKRVKDRGHKMTELLTASITSNEMQERCSIWVESQNEHLYSEDTSKDKTENSYNDYETDSEFDSVSECGSKRRRVGKYLKHEVLHLVCEWKDCKFDSNYIEVFTRHVANHISDLEIKVKEDNTEVYVCQWKNCSHESGISDEISRHVNYHSYHTKLKCIGTNIRGRIKLPKCNRDADCKNIIDSPVPHICRWEECLKIFSNYQMYLYHITAHIDTNPRGNKVEGGIECKWTGCKNKYPSLYKLRDHMRCHTKEKIVACPDCGTMFASNTKFHTHCKRQIPIDVQGFQCSHCNKFYPTEGILRDHMRLHVFNYKCTLCDMTCESPASLAKHVRYRHVSTRTFPCQLCSHAAKSQQDLDSHMTVHTNGPNFSCHYEGCSFTCKGAYTLDRHVERIHSLEVRWYCCHECPVKYRKSYRLTKHLIEAHHLQLPSGHKRFQYVQDEDGCYRLQMVRYETVDEENTSSIEKPNITDKKYKLKLDNTSSLVKVEILEDNTEDVQDLQIKPITDFNMGKSMPVISNILITFDEIDEKGNITKSRIINSQSI</sequence>
<evidence type="ECO:0000256" key="6">
    <source>
        <dbReference type="ARBA" id="ARBA00022741"/>
    </source>
</evidence>
<dbReference type="GO" id="GO:0008270">
    <property type="term" value="F:zinc ion binding"/>
    <property type="evidence" value="ECO:0007669"/>
    <property type="project" value="UniProtKB-KW"/>
</dbReference>
<protein>
    <recommendedName>
        <fullName evidence="4">T-complex protein 1 subunit beta</fullName>
    </recommendedName>
    <alternativeName>
        <fullName evidence="10">CCT-beta</fullName>
    </alternativeName>
</protein>
<comment type="caution">
    <text evidence="14">The sequence shown here is derived from an EMBL/GenBank/DDBJ whole genome shotgun (WGS) entry which is preliminary data.</text>
</comment>
<feature type="domain" description="C2H2-type" evidence="13">
    <location>
        <begin position="926"/>
        <end position="954"/>
    </location>
</feature>
<reference evidence="14 15" key="1">
    <citation type="journal article" date="2024" name="Ann. Entomol. Soc. Am.">
        <title>Genomic analyses of the southern and eastern yellowjacket wasps (Hymenoptera: Vespidae) reveal evolutionary signatures of social life.</title>
        <authorList>
            <person name="Catto M.A."/>
            <person name="Caine P.B."/>
            <person name="Orr S.E."/>
            <person name="Hunt B.G."/>
            <person name="Goodisman M.A.D."/>
        </authorList>
    </citation>
    <scope>NUCLEOTIDE SEQUENCE [LARGE SCALE GENOMIC DNA]</scope>
    <source>
        <strain evidence="14">232</strain>
        <tissue evidence="14">Head and thorax</tissue>
    </source>
</reference>
<keyword evidence="11" id="KW-0862">Zinc</keyword>
<evidence type="ECO:0000256" key="2">
    <source>
        <dbReference type="ARBA" id="ARBA00008020"/>
    </source>
</evidence>
<dbReference type="NCBIfam" id="TIGR02341">
    <property type="entry name" value="chap_CCT_beta"/>
    <property type="match status" value="1"/>
</dbReference>
<dbReference type="FunFam" id="1.10.560.10:FF:000017">
    <property type="entry name" value="T-complex protein 1 subunit eta"/>
    <property type="match status" value="1"/>
</dbReference>
<dbReference type="PROSITE" id="PS00751">
    <property type="entry name" value="TCP1_2"/>
    <property type="match status" value="1"/>
</dbReference>
<evidence type="ECO:0000256" key="7">
    <source>
        <dbReference type="ARBA" id="ARBA00022840"/>
    </source>
</evidence>
<dbReference type="InterPro" id="IPR053374">
    <property type="entry name" value="TCP-1_chaperonin"/>
</dbReference>
<evidence type="ECO:0000256" key="9">
    <source>
        <dbReference type="ARBA" id="ARBA00024677"/>
    </source>
</evidence>
<dbReference type="Gene3D" id="3.50.7.10">
    <property type="entry name" value="GroEL"/>
    <property type="match status" value="1"/>
</dbReference>
<comment type="subunit">
    <text evidence="3">Heterooligomeric complex of about 850 to 900 kDa that forms two stacked rings, 12 to 16 nm in diameter.</text>
</comment>
<evidence type="ECO:0000256" key="4">
    <source>
        <dbReference type="ARBA" id="ARBA00018961"/>
    </source>
</evidence>